<dbReference type="SUPFAM" id="SSF49879">
    <property type="entry name" value="SMAD/FHA domain"/>
    <property type="match status" value="1"/>
</dbReference>
<feature type="domain" description="RING-CH-type" evidence="6">
    <location>
        <begin position="261"/>
        <end position="337"/>
    </location>
</feature>
<reference evidence="7 8" key="1">
    <citation type="submission" date="2021-06" db="EMBL/GenBank/DDBJ databases">
        <title>Genome sequence of Babesia caballi.</title>
        <authorList>
            <person name="Yamagishi J."/>
            <person name="Kidaka T."/>
            <person name="Ochi A."/>
        </authorList>
    </citation>
    <scope>NUCLEOTIDE SEQUENCE [LARGE SCALE GENOMIC DNA]</scope>
    <source>
        <strain evidence="7">USDA-D6B2</strain>
    </source>
</reference>
<dbReference type="Gene3D" id="3.30.40.10">
    <property type="entry name" value="Zinc/RING finger domain, C3HC4 (zinc finger)"/>
    <property type="match status" value="1"/>
</dbReference>
<evidence type="ECO:0000259" key="6">
    <source>
        <dbReference type="PROSITE" id="PS51292"/>
    </source>
</evidence>
<feature type="domain" description="FHA" evidence="5">
    <location>
        <begin position="380"/>
        <end position="429"/>
    </location>
</feature>
<comment type="caution">
    <text evidence="7">The sequence shown here is derived from an EMBL/GenBank/DDBJ whole genome shotgun (WGS) entry which is preliminary data.</text>
</comment>
<dbReference type="InterPro" id="IPR013083">
    <property type="entry name" value="Znf_RING/FYVE/PHD"/>
</dbReference>
<keyword evidence="1" id="KW-0479">Metal-binding</keyword>
<dbReference type="SMART" id="SM00240">
    <property type="entry name" value="FHA"/>
    <property type="match status" value="1"/>
</dbReference>
<evidence type="ECO:0000313" key="8">
    <source>
        <dbReference type="Proteomes" id="UP001497744"/>
    </source>
</evidence>
<dbReference type="CDD" id="cd00060">
    <property type="entry name" value="FHA"/>
    <property type="match status" value="1"/>
</dbReference>
<gene>
    <name evidence="7" type="ORF">BcabD6B2_40440</name>
</gene>
<dbReference type="InterPro" id="IPR008984">
    <property type="entry name" value="SMAD_FHA_dom_sf"/>
</dbReference>
<evidence type="ECO:0000256" key="1">
    <source>
        <dbReference type="ARBA" id="ARBA00022723"/>
    </source>
</evidence>
<dbReference type="Proteomes" id="UP001497744">
    <property type="component" value="Unassembled WGS sequence"/>
</dbReference>
<evidence type="ECO:0000313" key="7">
    <source>
        <dbReference type="EMBL" id="GIX64609.1"/>
    </source>
</evidence>
<keyword evidence="2" id="KW-0863">Zinc-finger</keyword>
<feature type="compositionally biased region" description="Low complexity" evidence="4">
    <location>
        <begin position="242"/>
        <end position="261"/>
    </location>
</feature>
<dbReference type="PROSITE" id="PS50006">
    <property type="entry name" value="FHA_DOMAIN"/>
    <property type="match status" value="1"/>
</dbReference>
<name>A0AAV4LXX3_BABCB</name>
<evidence type="ECO:0000259" key="5">
    <source>
        <dbReference type="PROSITE" id="PS50006"/>
    </source>
</evidence>
<dbReference type="InterPro" id="IPR011016">
    <property type="entry name" value="Znf_RING-CH"/>
</dbReference>
<sequence length="476" mass="51883">MGPLNVADSAVPVQIQVRMLVYQADQVELLDFEKKAVSEDSLTIRNPKVVANGANGVREARVRPSDIYIIQNGRKMHPIANPAEVSAYLDRYPNALVIARIVWSEKGCFVCSSELPNVPTAGEECYRVVSKHLQGHTFSFHLGSKRGRVAVNEGDRLRFGRSTLVVRYLARHSTNSLTYLHGLMSQDQSTEQRTEGSAVEQADATAGGSPAECGEAQVVRAVDACPIGCSVESTARDRADDAAAQAELEDTAGAATPATAAGEPEQKMCRICLEDEELGPLIIPCKCKGSMGYVHLECIRTWVQGRLKVKDGEGKSQFSYFLRNLRCELCGVPYPSYVDVDSVMTEFLGIEEPAAPYVVLEPEGGGQSGLYVSSVVKRPISIGRSSDSDVLLHDISASRLHAVMYYRDGHFFLEDEHSKFGTLLHVGKSFSLPVGDGCPVVLRFGTAVLSIEAKPERRLPRFCCFGASRNLVRSPV</sequence>
<evidence type="ECO:0000256" key="2">
    <source>
        <dbReference type="ARBA" id="ARBA00022771"/>
    </source>
</evidence>
<dbReference type="Gene3D" id="2.60.200.20">
    <property type="match status" value="1"/>
</dbReference>
<dbReference type="RefSeq" id="XP_067716678.1">
    <property type="nucleotide sequence ID" value="XM_067860577.1"/>
</dbReference>
<evidence type="ECO:0000256" key="4">
    <source>
        <dbReference type="SAM" id="MobiDB-lite"/>
    </source>
</evidence>
<dbReference type="SMART" id="SM00744">
    <property type="entry name" value="RINGv"/>
    <property type="match status" value="1"/>
</dbReference>
<proteinExistence type="predicted"/>
<dbReference type="GeneID" id="94196090"/>
<organism evidence="7 8">
    <name type="scientific">Babesia caballi</name>
    <dbReference type="NCBI Taxonomy" id="5871"/>
    <lineage>
        <taxon>Eukaryota</taxon>
        <taxon>Sar</taxon>
        <taxon>Alveolata</taxon>
        <taxon>Apicomplexa</taxon>
        <taxon>Aconoidasida</taxon>
        <taxon>Piroplasmida</taxon>
        <taxon>Babesiidae</taxon>
        <taxon>Babesia</taxon>
    </lineage>
</organism>
<dbReference type="InterPro" id="IPR000253">
    <property type="entry name" value="FHA_dom"/>
</dbReference>
<feature type="region of interest" description="Disordered" evidence="4">
    <location>
        <begin position="240"/>
        <end position="261"/>
    </location>
</feature>
<protein>
    <submittedName>
        <fullName evidence="7">FHA domain protein, putative</fullName>
    </submittedName>
</protein>
<dbReference type="PROSITE" id="PS51292">
    <property type="entry name" value="ZF_RING_CH"/>
    <property type="match status" value="1"/>
</dbReference>
<keyword evidence="3" id="KW-0862">Zinc</keyword>
<accession>A0AAV4LXX3</accession>
<keyword evidence="8" id="KW-1185">Reference proteome</keyword>
<dbReference type="PANTHER" id="PTHR46210:SF1">
    <property type="entry name" value="FHA DOMAIN-CONTAINING PROTEIN"/>
    <property type="match status" value="1"/>
</dbReference>
<dbReference type="SUPFAM" id="SSF57850">
    <property type="entry name" value="RING/U-box"/>
    <property type="match status" value="1"/>
</dbReference>
<dbReference type="EMBL" id="BPLF01000003">
    <property type="protein sequence ID" value="GIX64609.1"/>
    <property type="molecule type" value="Genomic_DNA"/>
</dbReference>
<dbReference type="PANTHER" id="PTHR46210">
    <property type="entry name" value="FHA DOMAIN-CONTAINING PROTEIN"/>
    <property type="match status" value="1"/>
</dbReference>
<dbReference type="Pfam" id="PF00498">
    <property type="entry name" value="FHA"/>
    <property type="match status" value="1"/>
</dbReference>
<dbReference type="CDD" id="cd16495">
    <property type="entry name" value="RING_CH-C4HC3_MARCH"/>
    <property type="match status" value="1"/>
</dbReference>
<feature type="region of interest" description="Disordered" evidence="4">
    <location>
        <begin position="186"/>
        <end position="210"/>
    </location>
</feature>
<evidence type="ECO:0000256" key="3">
    <source>
        <dbReference type="ARBA" id="ARBA00022833"/>
    </source>
</evidence>
<dbReference type="AlphaFoldDB" id="A0AAV4LXX3"/>
<dbReference type="GO" id="GO:0008270">
    <property type="term" value="F:zinc ion binding"/>
    <property type="evidence" value="ECO:0007669"/>
    <property type="project" value="UniProtKB-KW"/>
</dbReference>
<dbReference type="Pfam" id="PF12906">
    <property type="entry name" value="RINGv"/>
    <property type="match status" value="1"/>
</dbReference>